<dbReference type="InterPro" id="IPR015655">
    <property type="entry name" value="PP2C"/>
</dbReference>
<dbReference type="Gene3D" id="3.60.40.10">
    <property type="entry name" value="PPM-type phosphatase domain"/>
    <property type="match status" value="1"/>
</dbReference>
<evidence type="ECO:0000313" key="2">
    <source>
        <dbReference type="EMBL" id="KAF0852991.1"/>
    </source>
</evidence>
<keyword evidence="3" id="KW-1185">Reference proteome</keyword>
<dbReference type="Proteomes" id="UP000799049">
    <property type="component" value="Unassembled WGS sequence"/>
</dbReference>
<dbReference type="PROSITE" id="PS51746">
    <property type="entry name" value="PPM_2"/>
    <property type="match status" value="1"/>
</dbReference>
<comment type="caution">
    <text evidence="2">The sequence shown here is derived from an EMBL/GenBank/DDBJ whole genome shotgun (WGS) entry which is preliminary data.</text>
</comment>
<evidence type="ECO:0000313" key="3">
    <source>
        <dbReference type="Proteomes" id="UP000799049"/>
    </source>
</evidence>
<sequence>MSFVSRMFSPLLRSNIFRNVSESAFSKKSYLYLYSTIASMLIVNRTTAHASSGSIAAAGAQCFSFGVSHMQGRRSYMEDVTSVIPSFMGLQSLFAGVFDGHSGKRASVFAADLLPKTLSKLLMDNGLASVDPVEQEQRFLDIVARCMREAVLLTDKSFCKLATMQQWTDGTTAVAAFIHSGHMFLSNTGDSRAVLCSKSQGAFPLTRDHKPDDPAEAERISSVGGFVKFSSGAYRVNGILAMSRAVGDCFLKAVGVTAEPDLYHRKLRTDDEFLIIASDGLWDVLSSDTVHKVASENDASPQLAAERLVELAYRNGSMDNISVVVVDLRNLSEGHSSTASVLER</sequence>
<dbReference type="PANTHER" id="PTHR47992">
    <property type="entry name" value="PROTEIN PHOSPHATASE"/>
    <property type="match status" value="1"/>
</dbReference>
<organism evidence="2 3">
    <name type="scientific">Andalucia godoyi</name>
    <name type="common">Flagellate</name>
    <dbReference type="NCBI Taxonomy" id="505711"/>
    <lineage>
        <taxon>Eukaryota</taxon>
        <taxon>Discoba</taxon>
        <taxon>Jakobida</taxon>
        <taxon>Andalucina</taxon>
        <taxon>Andaluciidae</taxon>
        <taxon>Andalucia</taxon>
    </lineage>
</organism>
<dbReference type="InterPro" id="IPR001932">
    <property type="entry name" value="PPM-type_phosphatase-like_dom"/>
</dbReference>
<gene>
    <name evidence="2" type="ORF">ANDGO_04939</name>
</gene>
<dbReference type="EMBL" id="VRVR01000006">
    <property type="protein sequence ID" value="KAF0852991.1"/>
    <property type="molecule type" value="Genomic_DNA"/>
</dbReference>
<proteinExistence type="predicted"/>
<evidence type="ECO:0000259" key="1">
    <source>
        <dbReference type="PROSITE" id="PS51746"/>
    </source>
</evidence>
<keyword evidence="2" id="KW-0670">Pyruvate</keyword>
<dbReference type="OrthoDB" id="10264738at2759"/>
<dbReference type="SUPFAM" id="SSF81606">
    <property type="entry name" value="PP2C-like"/>
    <property type="match status" value="1"/>
</dbReference>
<feature type="domain" description="PPM-type phosphatase" evidence="1">
    <location>
        <begin position="64"/>
        <end position="328"/>
    </location>
</feature>
<dbReference type="SMART" id="SM00332">
    <property type="entry name" value="PP2Cc"/>
    <property type="match status" value="1"/>
</dbReference>
<protein>
    <submittedName>
        <fullName evidence="2">Mitochondrial putative pyruvate dehydrogenase phosphatase (PDP)</fullName>
    </submittedName>
</protein>
<dbReference type="CDD" id="cd00143">
    <property type="entry name" value="PP2Cc"/>
    <property type="match status" value="1"/>
</dbReference>
<dbReference type="AlphaFoldDB" id="A0A8K0F165"/>
<accession>A0A8K0F165</accession>
<name>A0A8K0F165_ANDGO</name>
<reference evidence="2" key="1">
    <citation type="submission" date="2019-09" db="EMBL/GenBank/DDBJ databases">
        <title>The Mitochondrial Proteome of the Jakobid, Andalucia godoyi, a Protist With the Most Gene-Rich and Bacteria-Like Mitochondrial Genome.</title>
        <authorList>
            <person name="Gray M.W."/>
            <person name="Burger G."/>
            <person name="Derelle R."/>
            <person name="Klimes V."/>
            <person name="Leger M."/>
            <person name="Sarrasin M."/>
            <person name="Vlcek C."/>
            <person name="Roger A.J."/>
            <person name="Elias M."/>
            <person name="Lang B.F."/>
        </authorList>
    </citation>
    <scope>NUCLEOTIDE SEQUENCE</scope>
    <source>
        <strain evidence="2">And28</strain>
    </source>
</reference>
<dbReference type="GO" id="GO:0004722">
    <property type="term" value="F:protein serine/threonine phosphatase activity"/>
    <property type="evidence" value="ECO:0007669"/>
    <property type="project" value="InterPro"/>
</dbReference>
<dbReference type="Pfam" id="PF00481">
    <property type="entry name" value="PP2C"/>
    <property type="match status" value="1"/>
</dbReference>
<dbReference type="InterPro" id="IPR036457">
    <property type="entry name" value="PPM-type-like_dom_sf"/>
</dbReference>